<evidence type="ECO:0000259" key="1">
    <source>
        <dbReference type="Pfam" id="PF10005"/>
    </source>
</evidence>
<evidence type="ECO:0000313" key="2">
    <source>
        <dbReference type="EMBL" id="OLP45023.1"/>
    </source>
</evidence>
<comment type="caution">
    <text evidence="2">The sequence shown here is derived from an EMBL/GenBank/DDBJ whole genome shotgun (WGS) entry which is preliminary data.</text>
</comment>
<dbReference type="STRING" id="1867956.BJF95_04885"/>
<protein>
    <recommendedName>
        <fullName evidence="1">Zinc-ribbon domain-containing protein</fullName>
    </recommendedName>
</protein>
<evidence type="ECO:0000313" key="3">
    <source>
        <dbReference type="Proteomes" id="UP000186894"/>
    </source>
</evidence>
<dbReference type="Pfam" id="PF15887">
    <property type="entry name" value="Peptidase_Mx"/>
    <property type="match status" value="1"/>
</dbReference>
<dbReference type="Proteomes" id="UP000186894">
    <property type="component" value="Unassembled WGS sequence"/>
</dbReference>
<dbReference type="AlphaFoldDB" id="A0A1Q8ZSH0"/>
<keyword evidence="3" id="KW-1185">Reference proteome</keyword>
<dbReference type="EMBL" id="MKIM01000026">
    <property type="protein sequence ID" value="OLP45023.1"/>
    <property type="molecule type" value="Genomic_DNA"/>
</dbReference>
<proteinExistence type="predicted"/>
<dbReference type="RefSeq" id="WP_075639522.1">
    <property type="nucleotide sequence ID" value="NZ_MKIM01000026.1"/>
</dbReference>
<dbReference type="OrthoDB" id="256753at2"/>
<dbReference type="InterPro" id="IPR011201">
    <property type="entry name" value="Zinc-ribbon_6_bact"/>
</dbReference>
<dbReference type="PIRSF" id="PIRSF012641">
    <property type="entry name" value="UCP012641"/>
    <property type="match status" value="1"/>
</dbReference>
<accession>A0A1Q8ZSH0</accession>
<feature type="domain" description="Zinc-ribbon" evidence="1">
    <location>
        <begin position="3"/>
        <end position="84"/>
    </location>
</feature>
<dbReference type="InterPro" id="IPR031321">
    <property type="entry name" value="UCP012641"/>
</dbReference>
<organism evidence="2 3">
    <name type="scientific">Rhizobium oryziradicis</name>
    <dbReference type="NCBI Taxonomy" id="1867956"/>
    <lineage>
        <taxon>Bacteria</taxon>
        <taxon>Pseudomonadati</taxon>
        <taxon>Pseudomonadota</taxon>
        <taxon>Alphaproteobacteria</taxon>
        <taxon>Hyphomicrobiales</taxon>
        <taxon>Rhizobiaceae</taxon>
        <taxon>Rhizobium/Agrobacterium group</taxon>
        <taxon>Rhizobium</taxon>
    </lineage>
</organism>
<reference evidence="2 3" key="1">
    <citation type="submission" date="2016-09" db="EMBL/GenBank/DDBJ databases">
        <title>Rhizobium oryziradicis sp. nov., isolated from the root of rice.</title>
        <authorList>
            <person name="Zhao J."/>
            <person name="Zhang X."/>
        </authorList>
    </citation>
    <scope>NUCLEOTIDE SEQUENCE [LARGE SCALE GENOMIC DNA]</scope>
    <source>
        <strain evidence="2 3">N19</strain>
    </source>
</reference>
<gene>
    <name evidence="2" type="ORF">BJF95_04885</name>
</gene>
<sequence>MKLFHCTGCENPVFFDSFSCVNCARSLGYMPSRADMVAYQEAPPLGFLVCANAEQGGCNWLVNEKDGTPYCFACRLSSVVPDLTNDANLERWRRLEAAKRYFLYGVFHLGLPVVSRMQDPEHGLTFELLADWSDDPKDSIMTGHNDGLITIDVAEADGSEREARRDAFDEPIRSLLGHYRHESGHYYWNQLVEKKGMIDQARAMFGDERDDYQQALKTYYANGPAPNWQETFISAYASSHPHEDFAESWAHYLHISDSLETAISHGLTGSVGSSSGSDTNLSFDEMIKMWIPLTVSVNALNRAMGQPDLYPFVLTTPVIDKLSFIHNLIRQP</sequence>
<dbReference type="Gene3D" id="3.40.390.70">
    <property type="match status" value="1"/>
</dbReference>
<dbReference type="Pfam" id="PF10005">
    <property type="entry name" value="Zn_ribbon_DZR_6"/>
    <property type="match status" value="1"/>
</dbReference>
<name>A0A1Q8ZSH0_9HYPH</name>